<gene>
    <name evidence="1" type="ORF">RFI_00765</name>
</gene>
<dbReference type="AlphaFoldDB" id="X6PF43"/>
<keyword evidence="2" id="KW-1185">Reference proteome</keyword>
<accession>X6PF43</accession>
<reference evidence="1 2" key="1">
    <citation type="journal article" date="2013" name="Curr. Biol.">
        <title>The Genome of the Foraminiferan Reticulomyxa filosa.</title>
        <authorList>
            <person name="Glockner G."/>
            <person name="Hulsmann N."/>
            <person name="Schleicher M."/>
            <person name="Noegel A.A."/>
            <person name="Eichinger L."/>
            <person name="Gallinger C."/>
            <person name="Pawlowski J."/>
            <person name="Sierra R."/>
            <person name="Euteneuer U."/>
            <person name="Pillet L."/>
            <person name="Moustafa A."/>
            <person name="Platzer M."/>
            <person name="Groth M."/>
            <person name="Szafranski K."/>
            <person name="Schliwa M."/>
        </authorList>
    </citation>
    <scope>NUCLEOTIDE SEQUENCE [LARGE SCALE GENOMIC DNA]</scope>
</reference>
<evidence type="ECO:0000313" key="1">
    <source>
        <dbReference type="EMBL" id="ETO36297.1"/>
    </source>
</evidence>
<proteinExistence type="predicted"/>
<name>X6PF43_RETFI</name>
<organism evidence="1 2">
    <name type="scientific">Reticulomyxa filosa</name>
    <dbReference type="NCBI Taxonomy" id="46433"/>
    <lineage>
        <taxon>Eukaryota</taxon>
        <taxon>Sar</taxon>
        <taxon>Rhizaria</taxon>
        <taxon>Retaria</taxon>
        <taxon>Foraminifera</taxon>
        <taxon>Monothalamids</taxon>
        <taxon>Reticulomyxidae</taxon>
        <taxon>Reticulomyxa</taxon>
    </lineage>
</organism>
<dbReference type="Gene3D" id="3.40.33.10">
    <property type="entry name" value="CAP"/>
    <property type="match status" value="1"/>
</dbReference>
<feature type="non-terminal residue" evidence="1">
    <location>
        <position position="1"/>
    </location>
</feature>
<dbReference type="Proteomes" id="UP000023152">
    <property type="component" value="Unassembled WGS sequence"/>
</dbReference>
<dbReference type="InterPro" id="IPR035940">
    <property type="entry name" value="CAP_sf"/>
</dbReference>
<feature type="non-terminal residue" evidence="1">
    <location>
        <position position="193"/>
    </location>
</feature>
<protein>
    <submittedName>
        <fullName evidence="1">Uncharacterized protein</fullName>
    </submittedName>
</protein>
<sequence>SNTTIATKTTNNKKKTKVLIAIVEQSNGQCYGGDAIPITTNYQPYLLQLLNQHRSQISNGSLYNAGYRSSVRNASSMNTLLWDYELANISQWYSNQCCINDLGFQDINYQTKMVTTQHNLSFAADFNNYFVRTSVGSYQFRKADSAIIGNSTYLPTLLSNLKAVLDSWALEYQVSKKEKIFLFNKKNTSLQKK</sequence>
<dbReference type="EMBL" id="ASPP01000817">
    <property type="protein sequence ID" value="ETO36297.1"/>
    <property type="molecule type" value="Genomic_DNA"/>
</dbReference>
<comment type="caution">
    <text evidence="1">The sequence shown here is derived from an EMBL/GenBank/DDBJ whole genome shotgun (WGS) entry which is preliminary data.</text>
</comment>
<dbReference type="SUPFAM" id="SSF55797">
    <property type="entry name" value="PR-1-like"/>
    <property type="match status" value="1"/>
</dbReference>
<evidence type="ECO:0000313" key="2">
    <source>
        <dbReference type="Proteomes" id="UP000023152"/>
    </source>
</evidence>